<proteinExistence type="predicted"/>
<dbReference type="InterPro" id="IPR021084">
    <property type="entry name" value="Het-s_prion_dom"/>
</dbReference>
<dbReference type="Pfam" id="PF14479">
    <property type="entry name" value="HeLo"/>
    <property type="match status" value="1"/>
</dbReference>
<feature type="domain" description="Prion-inhibition and propagation HeLo" evidence="2">
    <location>
        <begin position="6"/>
        <end position="201"/>
    </location>
</feature>
<accession>A0A395SYP2</accession>
<dbReference type="EMBL" id="PXOG01000096">
    <property type="protein sequence ID" value="RGP77357.1"/>
    <property type="molecule type" value="Genomic_DNA"/>
</dbReference>
<evidence type="ECO:0000259" key="1">
    <source>
        <dbReference type="Pfam" id="PF11558"/>
    </source>
</evidence>
<name>A0A395SYP2_9HYPO</name>
<dbReference type="AlphaFoldDB" id="A0A395SYP2"/>
<dbReference type="OrthoDB" id="20872at2759"/>
<evidence type="ECO:0000313" key="3">
    <source>
        <dbReference type="EMBL" id="RGP77357.1"/>
    </source>
</evidence>
<reference evidence="3 4" key="1">
    <citation type="journal article" date="2018" name="PLoS Pathog.">
        <title>Evolution of structural diversity of trichothecenes, a family of toxins produced by plant pathogenic and entomopathogenic fungi.</title>
        <authorList>
            <person name="Proctor R.H."/>
            <person name="McCormick S.P."/>
            <person name="Kim H.S."/>
            <person name="Cardoza R.E."/>
            <person name="Stanley A.M."/>
            <person name="Lindo L."/>
            <person name="Kelly A."/>
            <person name="Brown D.W."/>
            <person name="Lee T."/>
            <person name="Vaughan M.M."/>
            <person name="Alexander N.J."/>
            <person name="Busman M."/>
            <person name="Gutierrez S."/>
        </authorList>
    </citation>
    <scope>NUCLEOTIDE SEQUENCE [LARGE SCALE GENOMIC DNA]</scope>
    <source>
        <strain evidence="3 4">NRRL 20695</strain>
    </source>
</reference>
<protein>
    <submittedName>
        <fullName evidence="3">Uncharacterized protein</fullName>
    </submittedName>
</protein>
<dbReference type="PANTHER" id="PTHR37542">
    <property type="entry name" value="HELO DOMAIN-CONTAINING PROTEIN-RELATED"/>
    <property type="match status" value="1"/>
</dbReference>
<dbReference type="Pfam" id="PF11558">
    <property type="entry name" value="HET-s_218-289"/>
    <property type="match status" value="1"/>
</dbReference>
<sequence>MAEVFGTVAGAISIAALFNNCIDCFDYIQFAKNFGDDFSRYQLRLDVAKCRLSRWGAAIDINNDSRFHSEMLADATMELAKNILGEIMTRFGAAHRTSLRYTETCKERSTAVCTEADLETVSLRLHHRFRTLALQRQGRVSLTKKAYWAIYDKGYIERVIRDIFHFLNELENVFPAISQATRQLARMEIEEVSDQKELKMIQEVAKDLDPVLEDTAKSKPGEITGRNTVGRINTKGRVNVGYTFHTESLMHSEGFRDNTTNHVDEITGDETSRVNVGNTYGGTSFWD</sequence>
<organism evidence="3 4">
    <name type="scientific">Fusarium longipes</name>
    <dbReference type="NCBI Taxonomy" id="694270"/>
    <lineage>
        <taxon>Eukaryota</taxon>
        <taxon>Fungi</taxon>
        <taxon>Dikarya</taxon>
        <taxon>Ascomycota</taxon>
        <taxon>Pezizomycotina</taxon>
        <taxon>Sordariomycetes</taxon>
        <taxon>Hypocreomycetidae</taxon>
        <taxon>Hypocreales</taxon>
        <taxon>Nectriaceae</taxon>
        <taxon>Fusarium</taxon>
    </lineage>
</organism>
<evidence type="ECO:0000313" key="4">
    <source>
        <dbReference type="Proteomes" id="UP000266234"/>
    </source>
</evidence>
<comment type="caution">
    <text evidence="3">The sequence shown here is derived from an EMBL/GenBank/DDBJ whole genome shotgun (WGS) entry which is preliminary data.</text>
</comment>
<feature type="domain" description="Het-s prion-forming" evidence="1">
    <location>
        <begin position="222"/>
        <end position="281"/>
    </location>
</feature>
<dbReference type="Proteomes" id="UP000266234">
    <property type="component" value="Unassembled WGS sequence"/>
</dbReference>
<dbReference type="InterPro" id="IPR038305">
    <property type="entry name" value="HeLo_sf"/>
</dbReference>
<keyword evidence="4" id="KW-1185">Reference proteome</keyword>
<dbReference type="PANTHER" id="PTHR37542:SF3">
    <property type="entry name" value="PRION-INHIBITION AND PROPAGATION HELO DOMAIN-CONTAINING PROTEIN"/>
    <property type="match status" value="1"/>
</dbReference>
<gene>
    <name evidence="3" type="ORF">FLONG3_4495</name>
</gene>
<dbReference type="InterPro" id="IPR029498">
    <property type="entry name" value="HeLo_dom"/>
</dbReference>
<evidence type="ECO:0000259" key="2">
    <source>
        <dbReference type="Pfam" id="PF14479"/>
    </source>
</evidence>
<dbReference type="STRING" id="694270.A0A395SYP2"/>
<dbReference type="Gene3D" id="1.20.120.1020">
    <property type="entry name" value="Prion-inhibition and propagation, HeLo domain"/>
    <property type="match status" value="1"/>
</dbReference>